<comment type="subcellular location">
    <subcellularLocation>
        <location evidence="1 8">Nucleus</location>
    </subcellularLocation>
</comment>
<evidence type="ECO:0000256" key="9">
    <source>
        <dbReference type="SAM" id="MobiDB-lite"/>
    </source>
</evidence>
<proteinExistence type="inferred from homology"/>
<dbReference type="GO" id="GO:0016592">
    <property type="term" value="C:mediator complex"/>
    <property type="evidence" value="ECO:0007669"/>
    <property type="project" value="InterPro"/>
</dbReference>
<sequence>MDAILQSQLDRVETALNTLLDSITTYNPSVPAALDLLSADTDLTRGLNQLCAHQHNHRRILFLRATASALDSHLASTLTLLASTRADLLSTPTTSIPATHRPVPYPSLLSYAKHISKFTVPPPLTQPQQPAPGTPNPDAQSPKPKSANGADTPSADAAAGDAPPERAAGLGVAALQPGEVRWLDPGAQVAWGPWPSEEVIRRGALARIQVLLEQGVDPESVERPGTINGSSI</sequence>
<evidence type="ECO:0000256" key="8">
    <source>
        <dbReference type="RuleBase" id="RU364141"/>
    </source>
</evidence>
<evidence type="ECO:0000313" key="11">
    <source>
        <dbReference type="Proteomes" id="UP000192927"/>
    </source>
</evidence>
<evidence type="ECO:0000313" key="10">
    <source>
        <dbReference type="EMBL" id="SLM33630.1"/>
    </source>
</evidence>
<evidence type="ECO:0000256" key="1">
    <source>
        <dbReference type="ARBA" id="ARBA00004123"/>
    </source>
</evidence>
<protein>
    <recommendedName>
        <fullName evidence="3 8">Mediator of RNA polymerase II transcription subunit 4</fullName>
    </recommendedName>
    <alternativeName>
        <fullName evidence="7 8">Mediator complex subunit 4</fullName>
    </alternativeName>
</protein>
<evidence type="ECO:0000256" key="7">
    <source>
        <dbReference type="ARBA" id="ARBA00031257"/>
    </source>
</evidence>
<dbReference type="InterPro" id="IPR019258">
    <property type="entry name" value="Mediator_Med4"/>
</dbReference>
<reference evidence="11" key="1">
    <citation type="submission" date="2017-03" db="EMBL/GenBank/DDBJ databases">
        <authorList>
            <person name="Sharma R."/>
            <person name="Thines M."/>
        </authorList>
    </citation>
    <scope>NUCLEOTIDE SEQUENCE [LARGE SCALE GENOMIC DNA]</scope>
</reference>
<evidence type="ECO:0000256" key="4">
    <source>
        <dbReference type="ARBA" id="ARBA00023015"/>
    </source>
</evidence>
<dbReference type="EMBL" id="FWEW01000076">
    <property type="protein sequence ID" value="SLM33630.1"/>
    <property type="molecule type" value="Genomic_DNA"/>
</dbReference>
<dbReference type="Pfam" id="PF10018">
    <property type="entry name" value="Med4"/>
    <property type="match status" value="1"/>
</dbReference>
<keyword evidence="11" id="KW-1185">Reference proteome</keyword>
<organism evidence="10 11">
    <name type="scientific">Lasallia pustulata</name>
    <dbReference type="NCBI Taxonomy" id="136370"/>
    <lineage>
        <taxon>Eukaryota</taxon>
        <taxon>Fungi</taxon>
        <taxon>Dikarya</taxon>
        <taxon>Ascomycota</taxon>
        <taxon>Pezizomycotina</taxon>
        <taxon>Lecanoromycetes</taxon>
        <taxon>OSLEUM clade</taxon>
        <taxon>Umbilicariomycetidae</taxon>
        <taxon>Umbilicariales</taxon>
        <taxon>Umbilicariaceae</taxon>
        <taxon>Lasallia</taxon>
    </lineage>
</organism>
<comment type="subunit">
    <text evidence="8">Component of the Mediator complex.</text>
</comment>
<feature type="compositionally biased region" description="Pro residues" evidence="9">
    <location>
        <begin position="120"/>
        <end position="135"/>
    </location>
</feature>
<keyword evidence="4 8" id="KW-0805">Transcription regulation</keyword>
<feature type="compositionally biased region" description="Low complexity" evidence="9">
    <location>
        <begin position="147"/>
        <end position="165"/>
    </location>
</feature>
<comment type="function">
    <text evidence="8">Component of the Mediator complex, a coactivator involved in the regulated transcription of nearly all RNA polymerase II-dependent genes. Mediator functions as a bridge to convey information from gene-specific regulatory proteins to the basal RNA polymerase II transcription machinery. Mediator is recruited to promoters by direct interactions with regulatory proteins and serves as a scaffold for the assembly of a functional preinitiation complex with RNA polymerase II and the general transcription factors.</text>
</comment>
<evidence type="ECO:0000256" key="2">
    <source>
        <dbReference type="ARBA" id="ARBA00009626"/>
    </source>
</evidence>
<evidence type="ECO:0000256" key="6">
    <source>
        <dbReference type="ARBA" id="ARBA00023242"/>
    </source>
</evidence>
<dbReference type="GO" id="GO:0006357">
    <property type="term" value="P:regulation of transcription by RNA polymerase II"/>
    <property type="evidence" value="ECO:0007669"/>
    <property type="project" value="InterPro"/>
</dbReference>
<evidence type="ECO:0000256" key="5">
    <source>
        <dbReference type="ARBA" id="ARBA00023163"/>
    </source>
</evidence>
<keyword evidence="6 8" id="KW-0539">Nucleus</keyword>
<comment type="similarity">
    <text evidence="2 8">Belongs to the Mediator complex subunit 4 family.</text>
</comment>
<evidence type="ECO:0000256" key="3">
    <source>
        <dbReference type="ARBA" id="ARBA00020629"/>
    </source>
</evidence>
<gene>
    <name evidence="8" type="primary">MED4</name>
</gene>
<keyword evidence="5 8" id="KW-0804">Transcription</keyword>
<name>A0A1W5CS57_9LECA</name>
<dbReference type="AlphaFoldDB" id="A0A1W5CS57"/>
<keyword evidence="8" id="KW-0010">Activator</keyword>
<feature type="region of interest" description="Disordered" evidence="9">
    <location>
        <begin position="119"/>
        <end position="165"/>
    </location>
</feature>
<dbReference type="Proteomes" id="UP000192927">
    <property type="component" value="Unassembled WGS sequence"/>
</dbReference>
<accession>A0A1W5CS57</accession>
<dbReference type="GO" id="GO:0003712">
    <property type="term" value="F:transcription coregulator activity"/>
    <property type="evidence" value="ECO:0007669"/>
    <property type="project" value="InterPro"/>
</dbReference>